<reference evidence="4 5" key="1">
    <citation type="submission" date="2020-08" db="EMBL/GenBank/DDBJ databases">
        <title>Genomic Encyclopedia of Type Strains, Phase III (KMG-III): the genomes of soil and plant-associated and newly described type strains.</title>
        <authorList>
            <person name="Whitman W."/>
        </authorList>
    </citation>
    <scope>NUCLEOTIDE SEQUENCE [LARGE SCALE GENOMIC DNA]</scope>
    <source>
        <strain evidence="4 5">CECT 8075</strain>
    </source>
</reference>
<evidence type="ECO:0000256" key="1">
    <source>
        <dbReference type="ARBA" id="ARBA00023125"/>
    </source>
</evidence>
<evidence type="ECO:0000313" key="5">
    <source>
        <dbReference type="Proteomes" id="UP000536179"/>
    </source>
</evidence>
<organism evidence="4 5">
    <name type="scientific">Aporhodopirellula rubra</name>
    <dbReference type="NCBI Taxonomy" id="980271"/>
    <lineage>
        <taxon>Bacteria</taxon>
        <taxon>Pseudomonadati</taxon>
        <taxon>Planctomycetota</taxon>
        <taxon>Planctomycetia</taxon>
        <taxon>Pirellulales</taxon>
        <taxon>Pirellulaceae</taxon>
        <taxon>Aporhodopirellula</taxon>
    </lineage>
</organism>
<comment type="caution">
    <text evidence="4">The sequence shown here is derived from an EMBL/GenBank/DDBJ whole genome shotgun (WGS) entry which is preliminary data.</text>
</comment>
<sequence>MVDELNLDLLPAVESVGTRAVAYFRSSLDDEGRSVEVQRDFVRRWAAANGVRILREFCDSGPGTVEDRSGLVEMMEEWVARRDDFEAVICFDRTRLGRWVDGGCAELAAVCEENGKTMLLID</sequence>
<keyword evidence="2" id="KW-0233">DNA recombination</keyword>
<dbReference type="SUPFAM" id="SSF53041">
    <property type="entry name" value="Resolvase-like"/>
    <property type="match status" value="1"/>
</dbReference>
<keyword evidence="5" id="KW-1185">Reference proteome</keyword>
<dbReference type="InterPro" id="IPR006119">
    <property type="entry name" value="Resolv_N"/>
</dbReference>
<protein>
    <submittedName>
        <fullName evidence="4">DNA invertase Pin-like site-specific DNA recombinase</fullName>
    </submittedName>
</protein>
<dbReference type="GO" id="GO:0000150">
    <property type="term" value="F:DNA strand exchange activity"/>
    <property type="evidence" value="ECO:0007669"/>
    <property type="project" value="InterPro"/>
</dbReference>
<dbReference type="SMART" id="SM00857">
    <property type="entry name" value="Resolvase"/>
    <property type="match status" value="1"/>
</dbReference>
<dbReference type="RefSeq" id="WP_184303104.1">
    <property type="nucleotide sequence ID" value="NZ_JACHXU010000003.1"/>
</dbReference>
<proteinExistence type="predicted"/>
<dbReference type="EMBL" id="JACHXU010000003">
    <property type="protein sequence ID" value="MBB3205490.1"/>
    <property type="molecule type" value="Genomic_DNA"/>
</dbReference>
<dbReference type="InterPro" id="IPR036162">
    <property type="entry name" value="Resolvase-like_N_sf"/>
</dbReference>
<dbReference type="PANTHER" id="PTHR30461:SF2">
    <property type="entry name" value="SERINE RECOMBINASE PINE-RELATED"/>
    <property type="match status" value="1"/>
</dbReference>
<dbReference type="PANTHER" id="PTHR30461">
    <property type="entry name" value="DNA-INVERTASE FROM LAMBDOID PROPHAGE"/>
    <property type="match status" value="1"/>
</dbReference>
<feature type="domain" description="Resolvase/invertase-type recombinase catalytic" evidence="3">
    <location>
        <begin position="20"/>
        <end position="122"/>
    </location>
</feature>
<dbReference type="InterPro" id="IPR050639">
    <property type="entry name" value="SSR_resolvase"/>
</dbReference>
<dbReference type="Proteomes" id="UP000536179">
    <property type="component" value="Unassembled WGS sequence"/>
</dbReference>
<dbReference type="Pfam" id="PF00239">
    <property type="entry name" value="Resolvase"/>
    <property type="match status" value="1"/>
</dbReference>
<evidence type="ECO:0000256" key="2">
    <source>
        <dbReference type="ARBA" id="ARBA00023172"/>
    </source>
</evidence>
<dbReference type="AlphaFoldDB" id="A0A7W5DW37"/>
<name>A0A7W5DW37_9BACT</name>
<keyword evidence="1" id="KW-0238">DNA-binding</keyword>
<evidence type="ECO:0000313" key="4">
    <source>
        <dbReference type="EMBL" id="MBB3205490.1"/>
    </source>
</evidence>
<gene>
    <name evidence="4" type="ORF">FHS27_001290</name>
</gene>
<accession>A0A7W5DW37</accession>
<dbReference type="GO" id="GO:0003677">
    <property type="term" value="F:DNA binding"/>
    <property type="evidence" value="ECO:0007669"/>
    <property type="project" value="UniProtKB-KW"/>
</dbReference>
<dbReference type="Gene3D" id="3.40.50.1390">
    <property type="entry name" value="Resolvase, N-terminal catalytic domain"/>
    <property type="match status" value="1"/>
</dbReference>
<evidence type="ECO:0000259" key="3">
    <source>
        <dbReference type="SMART" id="SM00857"/>
    </source>
</evidence>